<gene>
    <name evidence="3" type="primary">LOC130463310</name>
</gene>
<protein>
    <recommendedName>
        <fullName evidence="1">Reverse transcriptase zinc-binding domain-containing protein</fullName>
    </recommendedName>
</protein>
<dbReference type="PANTHER" id="PTHR33116:SF84">
    <property type="entry name" value="RNA-DIRECTED DNA POLYMERASE"/>
    <property type="match status" value="1"/>
</dbReference>
<reference evidence="3" key="2">
    <citation type="submission" date="2025-08" db="UniProtKB">
        <authorList>
            <consortium name="RefSeq"/>
        </authorList>
    </citation>
    <scope>IDENTIFICATION</scope>
    <source>
        <tissue evidence="3">Leaf</tissue>
    </source>
</reference>
<proteinExistence type="predicted"/>
<evidence type="ECO:0000259" key="1">
    <source>
        <dbReference type="Pfam" id="PF13966"/>
    </source>
</evidence>
<dbReference type="PANTHER" id="PTHR33116">
    <property type="entry name" value="REVERSE TRANSCRIPTASE ZINC-BINDING DOMAIN-CONTAINING PROTEIN-RELATED-RELATED"/>
    <property type="match status" value="1"/>
</dbReference>
<dbReference type="Proteomes" id="UP000813463">
    <property type="component" value="Chromosome 6"/>
</dbReference>
<dbReference type="GeneID" id="130463310"/>
<organism evidence="2 3">
    <name type="scientific">Spinacia oleracea</name>
    <name type="common">Spinach</name>
    <dbReference type="NCBI Taxonomy" id="3562"/>
    <lineage>
        <taxon>Eukaryota</taxon>
        <taxon>Viridiplantae</taxon>
        <taxon>Streptophyta</taxon>
        <taxon>Embryophyta</taxon>
        <taxon>Tracheophyta</taxon>
        <taxon>Spermatophyta</taxon>
        <taxon>Magnoliopsida</taxon>
        <taxon>eudicotyledons</taxon>
        <taxon>Gunneridae</taxon>
        <taxon>Pentapetalae</taxon>
        <taxon>Caryophyllales</taxon>
        <taxon>Chenopodiaceae</taxon>
        <taxon>Chenopodioideae</taxon>
        <taxon>Anserineae</taxon>
        <taxon>Spinacia</taxon>
    </lineage>
</organism>
<feature type="domain" description="Reverse transcriptase zinc-binding" evidence="1">
    <location>
        <begin position="188"/>
        <end position="262"/>
    </location>
</feature>
<dbReference type="RefSeq" id="XP_056688383.1">
    <property type="nucleotide sequence ID" value="XM_056832405.1"/>
</dbReference>
<sequence>MCSKGDFPSVYLMLQAFKIFSDSTGLLANKQKSTIYYYGMSESDSTRVVNVSGFTRSNLPFKYLGVPICAKRISATQCDVLVDRMISRIKVWSSRNFSYTARMQLINSVLLTLHISCCDKKYGGLGFRDVFNWNTASMGKCVWAIASQQDNVWIKWVNAVYVKDGDWIGKGYALQKRCSNWCTLRQKKIIGAKPLIHWDSMVWNRMNIPKHIFICWLAVQGRLQTTAKLARIGVCASATCLLCGQFDEDHAHLFFDCPYSKRCIMALNDWLSISSISCNLHQLLRVTGHSRLTKFRKQVVLQS</sequence>
<name>A0ABM3QYC4_SPIOL</name>
<dbReference type="InterPro" id="IPR026960">
    <property type="entry name" value="RVT-Znf"/>
</dbReference>
<dbReference type="Pfam" id="PF13966">
    <property type="entry name" value="zf-RVT"/>
    <property type="match status" value="1"/>
</dbReference>
<evidence type="ECO:0000313" key="3">
    <source>
        <dbReference type="RefSeq" id="XP_056688383.1"/>
    </source>
</evidence>
<keyword evidence="2" id="KW-1185">Reference proteome</keyword>
<accession>A0ABM3QYC4</accession>
<reference evidence="2" key="1">
    <citation type="journal article" date="2021" name="Nat. Commun.">
        <title>Genomic analyses provide insights into spinach domestication and the genetic basis of agronomic traits.</title>
        <authorList>
            <person name="Cai X."/>
            <person name="Sun X."/>
            <person name="Xu C."/>
            <person name="Sun H."/>
            <person name="Wang X."/>
            <person name="Ge C."/>
            <person name="Zhang Z."/>
            <person name="Wang Q."/>
            <person name="Fei Z."/>
            <person name="Jiao C."/>
            <person name="Wang Q."/>
        </authorList>
    </citation>
    <scope>NUCLEOTIDE SEQUENCE [LARGE SCALE GENOMIC DNA]</scope>
    <source>
        <strain evidence="2">cv. Varoflay</strain>
    </source>
</reference>
<evidence type="ECO:0000313" key="2">
    <source>
        <dbReference type="Proteomes" id="UP000813463"/>
    </source>
</evidence>